<evidence type="ECO:0000313" key="5">
    <source>
        <dbReference type="Proteomes" id="UP000010556"/>
    </source>
</evidence>
<dbReference type="eggNOG" id="KOG1721">
    <property type="taxonomic scope" value="Eukaryota"/>
</dbReference>
<protein>
    <submittedName>
        <fullName evidence="4">Zinc finger protein 599</fullName>
    </submittedName>
</protein>
<feature type="transmembrane region" description="Helical" evidence="2">
    <location>
        <begin position="14"/>
        <end position="38"/>
    </location>
</feature>
<dbReference type="InterPro" id="IPR036051">
    <property type="entry name" value="KRAB_dom_sf"/>
</dbReference>
<accession>L5M595</accession>
<dbReference type="PANTHER" id="PTHR23232:SF157">
    <property type="entry name" value="ZINC FINGER PROTEIN 525"/>
    <property type="match status" value="1"/>
</dbReference>
<organism evidence="4 5">
    <name type="scientific">Myotis davidii</name>
    <name type="common">David's myotis</name>
    <dbReference type="NCBI Taxonomy" id="225400"/>
    <lineage>
        <taxon>Eukaryota</taxon>
        <taxon>Metazoa</taxon>
        <taxon>Chordata</taxon>
        <taxon>Craniata</taxon>
        <taxon>Vertebrata</taxon>
        <taxon>Euteleostomi</taxon>
        <taxon>Mammalia</taxon>
        <taxon>Eutheria</taxon>
        <taxon>Laurasiatheria</taxon>
        <taxon>Chiroptera</taxon>
        <taxon>Yangochiroptera</taxon>
        <taxon>Vespertilionidae</taxon>
        <taxon>Myotis</taxon>
    </lineage>
</organism>
<keyword evidence="2" id="KW-1133">Transmembrane helix</keyword>
<evidence type="ECO:0000313" key="4">
    <source>
        <dbReference type="EMBL" id="ELK33455.1"/>
    </source>
</evidence>
<dbReference type="EMBL" id="KB104310">
    <property type="protein sequence ID" value="ELK33455.1"/>
    <property type="molecule type" value="Genomic_DNA"/>
</dbReference>
<evidence type="ECO:0000256" key="1">
    <source>
        <dbReference type="SAM" id="MobiDB-lite"/>
    </source>
</evidence>
<dbReference type="SUPFAM" id="SSF109640">
    <property type="entry name" value="KRAB domain (Kruppel-associated box)"/>
    <property type="match status" value="1"/>
</dbReference>
<dbReference type="AlphaFoldDB" id="L5M595"/>
<keyword evidence="2" id="KW-0472">Membrane</keyword>
<feature type="domain" description="KRAB" evidence="3">
    <location>
        <begin position="58"/>
        <end position="129"/>
    </location>
</feature>
<evidence type="ECO:0000259" key="3">
    <source>
        <dbReference type="PROSITE" id="PS50805"/>
    </source>
</evidence>
<dbReference type="SMART" id="SM00349">
    <property type="entry name" value="KRAB"/>
    <property type="match status" value="1"/>
</dbReference>
<dbReference type="InterPro" id="IPR050169">
    <property type="entry name" value="Krueppel_C2H2_ZnF"/>
</dbReference>
<dbReference type="InterPro" id="IPR001909">
    <property type="entry name" value="KRAB"/>
</dbReference>
<gene>
    <name evidence="4" type="ORF">MDA_GLEAN10001584</name>
</gene>
<dbReference type="PANTHER" id="PTHR23232">
    <property type="entry name" value="KRAB DOMAIN C2H2 ZINC FINGER"/>
    <property type="match status" value="1"/>
</dbReference>
<evidence type="ECO:0000256" key="2">
    <source>
        <dbReference type="SAM" id="Phobius"/>
    </source>
</evidence>
<dbReference type="PROSITE" id="PS50805">
    <property type="entry name" value="KRAB"/>
    <property type="match status" value="1"/>
</dbReference>
<name>L5M595_MYODS</name>
<keyword evidence="2" id="KW-0812">Transmembrane</keyword>
<reference evidence="5" key="1">
    <citation type="journal article" date="2013" name="Science">
        <title>Comparative analysis of bat genomes provides insight into the evolution of flight and immunity.</title>
        <authorList>
            <person name="Zhang G."/>
            <person name="Cowled C."/>
            <person name="Shi Z."/>
            <person name="Huang Z."/>
            <person name="Bishop-Lilly K.A."/>
            <person name="Fang X."/>
            <person name="Wynne J.W."/>
            <person name="Xiong Z."/>
            <person name="Baker M.L."/>
            <person name="Zhao W."/>
            <person name="Tachedjian M."/>
            <person name="Zhu Y."/>
            <person name="Zhou P."/>
            <person name="Jiang X."/>
            <person name="Ng J."/>
            <person name="Yang L."/>
            <person name="Wu L."/>
            <person name="Xiao J."/>
            <person name="Feng Y."/>
            <person name="Chen Y."/>
            <person name="Sun X."/>
            <person name="Zhang Y."/>
            <person name="Marsh G.A."/>
            <person name="Crameri G."/>
            <person name="Broder C.C."/>
            <person name="Frey K.G."/>
            <person name="Wang L.F."/>
            <person name="Wang J."/>
        </authorList>
    </citation>
    <scope>NUCLEOTIDE SEQUENCE [LARGE SCALE GENOMIC DNA]</scope>
</reference>
<dbReference type="Proteomes" id="UP000010556">
    <property type="component" value="Unassembled WGS sequence"/>
</dbReference>
<dbReference type="Gene3D" id="6.10.140.140">
    <property type="match status" value="1"/>
</dbReference>
<keyword evidence="5" id="KW-1185">Reference proteome</keyword>
<dbReference type="CDD" id="cd07765">
    <property type="entry name" value="KRAB_A-box"/>
    <property type="match status" value="1"/>
</dbReference>
<dbReference type="Pfam" id="PF01352">
    <property type="entry name" value="KRAB"/>
    <property type="match status" value="1"/>
</dbReference>
<sequence>MAHVCGEHQRGSTAAAFVVIGALIIVMSSLLLFILRVLAVYAPRAIRPCHCPVSLTSVTLKDVAVTFTQDEWEQLDLAQRTLYREVMLEICRLLVSLGYPVPKSELVHLTEHRQELWIVKRGLSQSACAGAREKSETTPSQLLLSEGSSLRAWMRQGASRESRAGKTKTQEGLSEMQEVLRPVTDPHKEMNPKCNDLGVDQIEAGIQQ</sequence>
<dbReference type="GO" id="GO:0006355">
    <property type="term" value="P:regulation of DNA-templated transcription"/>
    <property type="evidence" value="ECO:0007669"/>
    <property type="project" value="InterPro"/>
</dbReference>
<feature type="region of interest" description="Disordered" evidence="1">
    <location>
        <begin position="155"/>
        <end position="177"/>
    </location>
</feature>
<proteinExistence type="predicted"/>